<dbReference type="RefSeq" id="WP_338669384.1">
    <property type="nucleotide sequence ID" value="NZ_CP146609.1"/>
</dbReference>
<dbReference type="EMBL" id="CP146609">
    <property type="protein sequence ID" value="WWX23687.1"/>
    <property type="molecule type" value="Genomic_DNA"/>
</dbReference>
<accession>A0ABZ2J266</accession>
<dbReference type="Proteomes" id="UP001385389">
    <property type="component" value="Chromosome"/>
</dbReference>
<evidence type="ECO:0000313" key="1">
    <source>
        <dbReference type="EMBL" id="WWX23687.1"/>
    </source>
</evidence>
<protein>
    <submittedName>
        <fullName evidence="1">Uncharacterized protein</fullName>
    </submittedName>
</protein>
<keyword evidence="2" id="KW-1185">Reference proteome</keyword>
<organism evidence="1 2">
    <name type="scientific">Pseudodesulfovibrio methanolicus</name>
    <dbReference type="NCBI Taxonomy" id="3126690"/>
    <lineage>
        <taxon>Bacteria</taxon>
        <taxon>Pseudomonadati</taxon>
        <taxon>Thermodesulfobacteriota</taxon>
        <taxon>Desulfovibrionia</taxon>
        <taxon>Desulfovibrionales</taxon>
        <taxon>Desulfovibrionaceae</taxon>
    </lineage>
</organism>
<name>A0ABZ2J266_9BACT</name>
<proteinExistence type="predicted"/>
<gene>
    <name evidence="1" type="ORF">V8V93_05660</name>
</gene>
<evidence type="ECO:0000313" key="2">
    <source>
        <dbReference type="Proteomes" id="UP001385389"/>
    </source>
</evidence>
<reference evidence="1 2" key="1">
    <citation type="submission" date="2024-03" db="EMBL/GenBank/DDBJ databases">
        <title>Phenotype and Genome Characterization of a Sulfate-Reducing Bacterium Pseudodesulfovibrio sp. strain 5S69, isolated from Petroleum Reservoir in Tatarstan (Russia).</title>
        <authorList>
            <person name="Bidzhieva S.K."/>
            <person name="Kadnikov V."/>
            <person name="Tourova T.P."/>
            <person name="Samigullina S.R."/>
            <person name="Sokolova D.S."/>
            <person name="Poltaraus A.B."/>
            <person name="Avtukh A.N."/>
            <person name="Tereshina V.M."/>
            <person name="Mardanov A.V."/>
            <person name="Nazina T.N."/>
        </authorList>
    </citation>
    <scope>NUCLEOTIDE SEQUENCE [LARGE SCALE GENOMIC DNA]</scope>
    <source>
        <strain evidence="1 2">5S69</strain>
    </source>
</reference>
<sequence length="376" mass="43683">MRRLIKFHKFTRRTDWGADTIQDTDARRLQGELVGLFSGLYERVEVDAQARSRQRSTGGECVDIEEMFEAAKCVPLAKSENEYAPPGTGIILNLYPTEDEQLYEELWEPGRAIPFPVRYADLIEFNNTMEHFRLSLIASHKKWQELYFGGDDDPKERVQFPIVETFSSKRTEPYVGEEFGYYMPDHHFKAITRYKVLAGSESKEIYLLTTDSADLPHDAMEREVISIFSGVWRDLKSFAESLLVTYYDHIGSFAKVRSCKECGELRMPPRVHPTREGVCDEHCKNRWHLKNRYSNCRRRHNEAMGRHESKSARKLKPHLLTFEDCTAANCPDEKKERKGFHCILAAEKNYDYLCSIVEADKNFALKGDMLKLLKKV</sequence>